<sequence length="201" mass="22130">MSEHYYTKTPITASQRQTVEATLRGKPYRFVTEAGVFSKREVDFGSRVLIEAMSIPKDADVLDVGCGYGPIGLVAATLASEGTVTMLDVNERAVEIAKENAERLGIRNVRILQSDRYEALDPGATFDAILTNPPIRAGKSIVHSIFDGAFERLKPGGSLWVVIQKKQGAPSAFAKLEERFGDVREATKEKGYRIFQAIKHN</sequence>
<keyword evidence="2 4" id="KW-0808">Transferase</keyword>
<dbReference type="CDD" id="cd02440">
    <property type="entry name" value="AdoMet_MTases"/>
    <property type="match status" value="1"/>
</dbReference>
<dbReference type="Gene3D" id="3.40.50.150">
    <property type="entry name" value="Vaccinia Virus protein VP39"/>
    <property type="match status" value="1"/>
</dbReference>
<protein>
    <submittedName>
        <fullName evidence="4">Class I SAM-dependent methyltransferase</fullName>
    </submittedName>
</protein>
<dbReference type="AlphaFoldDB" id="A0A5R9GAQ0"/>
<organism evidence="4 5">
    <name type="scientific">Paenibacillus antri</name>
    <dbReference type="NCBI Taxonomy" id="2582848"/>
    <lineage>
        <taxon>Bacteria</taxon>
        <taxon>Bacillati</taxon>
        <taxon>Bacillota</taxon>
        <taxon>Bacilli</taxon>
        <taxon>Bacillales</taxon>
        <taxon>Paenibacillaceae</taxon>
        <taxon>Paenibacillus</taxon>
    </lineage>
</organism>
<dbReference type="EMBL" id="VCIW01000034">
    <property type="protein sequence ID" value="TLS48495.1"/>
    <property type="molecule type" value="Genomic_DNA"/>
</dbReference>
<evidence type="ECO:0000256" key="1">
    <source>
        <dbReference type="ARBA" id="ARBA00022603"/>
    </source>
</evidence>
<feature type="domain" description="Methyltransferase small" evidence="3">
    <location>
        <begin position="28"/>
        <end position="196"/>
    </location>
</feature>
<dbReference type="InterPro" id="IPR007848">
    <property type="entry name" value="Small_mtfrase_dom"/>
</dbReference>
<dbReference type="GO" id="GO:0032259">
    <property type="term" value="P:methylation"/>
    <property type="evidence" value="ECO:0007669"/>
    <property type="project" value="UniProtKB-KW"/>
</dbReference>
<dbReference type="RefSeq" id="WP_138198079.1">
    <property type="nucleotide sequence ID" value="NZ_VCIW01000034.1"/>
</dbReference>
<dbReference type="GO" id="GO:0008757">
    <property type="term" value="F:S-adenosylmethionine-dependent methyltransferase activity"/>
    <property type="evidence" value="ECO:0007669"/>
    <property type="project" value="InterPro"/>
</dbReference>
<gene>
    <name evidence="4" type="ORF">FE782_30200</name>
</gene>
<dbReference type="Proteomes" id="UP000309676">
    <property type="component" value="Unassembled WGS sequence"/>
</dbReference>
<evidence type="ECO:0000313" key="4">
    <source>
        <dbReference type="EMBL" id="TLS48495.1"/>
    </source>
</evidence>
<name>A0A5R9GAQ0_9BACL</name>
<keyword evidence="1 4" id="KW-0489">Methyltransferase</keyword>
<dbReference type="Pfam" id="PF05175">
    <property type="entry name" value="MTS"/>
    <property type="match status" value="1"/>
</dbReference>
<accession>A0A5R9GAQ0</accession>
<proteinExistence type="predicted"/>
<evidence type="ECO:0000313" key="5">
    <source>
        <dbReference type="Proteomes" id="UP000309676"/>
    </source>
</evidence>
<comment type="caution">
    <text evidence="4">The sequence shown here is derived from an EMBL/GenBank/DDBJ whole genome shotgun (WGS) entry which is preliminary data.</text>
</comment>
<evidence type="ECO:0000256" key="2">
    <source>
        <dbReference type="ARBA" id="ARBA00022679"/>
    </source>
</evidence>
<reference evidence="4 5" key="1">
    <citation type="submission" date="2019-05" db="EMBL/GenBank/DDBJ databases">
        <authorList>
            <person name="Narsing Rao M.P."/>
            <person name="Li W.J."/>
        </authorList>
    </citation>
    <scope>NUCLEOTIDE SEQUENCE [LARGE SCALE GENOMIC DNA]</scope>
    <source>
        <strain evidence="4 5">SYSU_K30003</strain>
    </source>
</reference>
<dbReference type="InterPro" id="IPR029063">
    <property type="entry name" value="SAM-dependent_MTases_sf"/>
</dbReference>
<evidence type="ECO:0000259" key="3">
    <source>
        <dbReference type="Pfam" id="PF05175"/>
    </source>
</evidence>
<dbReference type="SUPFAM" id="SSF53335">
    <property type="entry name" value="S-adenosyl-L-methionine-dependent methyltransferases"/>
    <property type="match status" value="1"/>
</dbReference>
<dbReference type="PANTHER" id="PTHR47816:SF4">
    <property type="entry name" value="RIBOSOMAL RNA SMALL SUBUNIT METHYLTRANSFERASE C"/>
    <property type="match status" value="1"/>
</dbReference>
<dbReference type="PANTHER" id="PTHR47816">
    <property type="entry name" value="RIBOSOMAL RNA SMALL SUBUNIT METHYLTRANSFERASE C"/>
    <property type="match status" value="1"/>
</dbReference>
<keyword evidence="5" id="KW-1185">Reference proteome</keyword>
<dbReference type="OrthoDB" id="9764961at2"/>
<dbReference type="InterPro" id="IPR046977">
    <property type="entry name" value="RsmC/RlmG"/>
</dbReference>